<accession>A0A517NF50</accession>
<sequence length="40" mass="4210">MKQKFIVTLLSVSMTTFLVGGAVGFWALGKLRPAAIQSAA</sequence>
<name>A0A517NF50_9BACT</name>
<organism evidence="2 3">
    <name type="scientific">Rubripirellula lacrimiformis</name>
    <dbReference type="NCBI Taxonomy" id="1930273"/>
    <lineage>
        <taxon>Bacteria</taxon>
        <taxon>Pseudomonadati</taxon>
        <taxon>Planctomycetota</taxon>
        <taxon>Planctomycetia</taxon>
        <taxon>Pirellulales</taxon>
        <taxon>Pirellulaceae</taxon>
        <taxon>Rubripirellula</taxon>
    </lineage>
</organism>
<protein>
    <submittedName>
        <fullName evidence="2">Uncharacterized protein</fullName>
    </submittedName>
</protein>
<evidence type="ECO:0000313" key="2">
    <source>
        <dbReference type="EMBL" id="QDT05735.1"/>
    </source>
</evidence>
<dbReference type="Proteomes" id="UP000318538">
    <property type="component" value="Chromosome"/>
</dbReference>
<dbReference type="KEGG" id="rlc:K227x_41380"/>
<keyword evidence="1" id="KW-0812">Transmembrane</keyword>
<keyword evidence="1" id="KW-0472">Membrane</keyword>
<proteinExistence type="predicted"/>
<dbReference type="EMBL" id="CP036525">
    <property type="protein sequence ID" value="QDT05735.1"/>
    <property type="molecule type" value="Genomic_DNA"/>
</dbReference>
<reference evidence="2 3" key="1">
    <citation type="submission" date="2019-02" db="EMBL/GenBank/DDBJ databases">
        <title>Deep-cultivation of Planctomycetes and their phenomic and genomic characterization uncovers novel biology.</title>
        <authorList>
            <person name="Wiegand S."/>
            <person name="Jogler M."/>
            <person name="Boedeker C."/>
            <person name="Pinto D."/>
            <person name="Vollmers J."/>
            <person name="Rivas-Marin E."/>
            <person name="Kohn T."/>
            <person name="Peeters S.H."/>
            <person name="Heuer A."/>
            <person name="Rast P."/>
            <person name="Oberbeckmann S."/>
            <person name="Bunk B."/>
            <person name="Jeske O."/>
            <person name="Meyerdierks A."/>
            <person name="Storesund J.E."/>
            <person name="Kallscheuer N."/>
            <person name="Luecker S."/>
            <person name="Lage O.M."/>
            <person name="Pohl T."/>
            <person name="Merkel B.J."/>
            <person name="Hornburger P."/>
            <person name="Mueller R.-W."/>
            <person name="Bruemmer F."/>
            <person name="Labrenz M."/>
            <person name="Spormann A.M."/>
            <person name="Op den Camp H."/>
            <person name="Overmann J."/>
            <person name="Amann R."/>
            <person name="Jetten M.S.M."/>
            <person name="Mascher T."/>
            <person name="Medema M.H."/>
            <person name="Devos D.P."/>
            <person name="Kaster A.-K."/>
            <person name="Ovreas L."/>
            <person name="Rohde M."/>
            <person name="Galperin M.Y."/>
            <person name="Jogler C."/>
        </authorList>
    </citation>
    <scope>NUCLEOTIDE SEQUENCE [LARGE SCALE GENOMIC DNA]</scope>
    <source>
        <strain evidence="2 3">K22_7</strain>
    </source>
</reference>
<keyword evidence="3" id="KW-1185">Reference proteome</keyword>
<keyword evidence="1" id="KW-1133">Transmembrane helix</keyword>
<evidence type="ECO:0000256" key="1">
    <source>
        <dbReference type="SAM" id="Phobius"/>
    </source>
</evidence>
<evidence type="ECO:0000313" key="3">
    <source>
        <dbReference type="Proteomes" id="UP000318538"/>
    </source>
</evidence>
<gene>
    <name evidence="2" type="ORF">K227x_41380</name>
</gene>
<feature type="transmembrane region" description="Helical" evidence="1">
    <location>
        <begin position="6"/>
        <end position="28"/>
    </location>
</feature>
<dbReference type="AlphaFoldDB" id="A0A517NF50"/>